<name>A0A383AAY2_9ZZZZ</name>
<feature type="non-terminal residue" evidence="3">
    <location>
        <position position="1"/>
    </location>
</feature>
<proteinExistence type="predicted"/>
<reference evidence="3" key="1">
    <citation type="submission" date="2018-05" db="EMBL/GenBank/DDBJ databases">
        <authorList>
            <person name="Lanie J.A."/>
            <person name="Ng W.-L."/>
            <person name="Kazmierczak K.M."/>
            <person name="Andrzejewski T.M."/>
            <person name="Davidsen T.M."/>
            <person name="Wayne K.J."/>
            <person name="Tettelin H."/>
            <person name="Glass J.I."/>
            <person name="Rusch D."/>
            <person name="Podicherti R."/>
            <person name="Tsui H.-C.T."/>
            <person name="Winkler M.E."/>
        </authorList>
    </citation>
    <scope>NUCLEOTIDE SEQUENCE</scope>
</reference>
<evidence type="ECO:0000259" key="2">
    <source>
        <dbReference type="Pfam" id="PF13391"/>
    </source>
</evidence>
<evidence type="ECO:0000313" key="3">
    <source>
        <dbReference type="EMBL" id="SVE04977.1"/>
    </source>
</evidence>
<dbReference type="InterPro" id="IPR003615">
    <property type="entry name" value="HNH_nuc"/>
</dbReference>
<dbReference type="AlphaFoldDB" id="A0A383AAY2"/>
<accession>A0A383AAY2</accession>
<sequence length="231" mass="26066">EAKRLWPMEERILTFNGNDYIRITSDIAGIRNQISHAQQNKKKDPSTKGGNPTKRILLSADLDSRTWEEIVLGTLNHFTVSAKDFSEITDDFDVENLDDARSKVLRAISSRRGQRKFRKSLIEAYDGKCAITQCTIIELLEAAHIIPYTGKQTNHIQNGLLLRADIHTLFDLGLISVDKDYRVVVSSTLENTREYWALNGTSIFLPEDHNERPSIQALDTRPLPASSSSGQ</sequence>
<protein>
    <recommendedName>
        <fullName evidence="2">HNH nuclease domain-containing protein</fullName>
    </recommendedName>
</protein>
<dbReference type="Pfam" id="PF13391">
    <property type="entry name" value="HNH_2"/>
    <property type="match status" value="1"/>
</dbReference>
<organism evidence="3">
    <name type="scientific">marine metagenome</name>
    <dbReference type="NCBI Taxonomy" id="408172"/>
    <lineage>
        <taxon>unclassified sequences</taxon>
        <taxon>metagenomes</taxon>
        <taxon>ecological metagenomes</taxon>
    </lineage>
</organism>
<feature type="domain" description="HNH nuclease" evidence="2">
    <location>
        <begin position="129"/>
        <end position="178"/>
    </location>
</feature>
<gene>
    <name evidence="3" type="ORF">METZ01_LOCUS457831</name>
</gene>
<evidence type="ECO:0000256" key="1">
    <source>
        <dbReference type="SAM" id="MobiDB-lite"/>
    </source>
</evidence>
<dbReference type="EMBL" id="UINC01190697">
    <property type="protein sequence ID" value="SVE04977.1"/>
    <property type="molecule type" value="Genomic_DNA"/>
</dbReference>
<feature type="region of interest" description="Disordered" evidence="1">
    <location>
        <begin position="35"/>
        <end position="54"/>
    </location>
</feature>